<evidence type="ECO:0000313" key="3">
    <source>
        <dbReference type="Proteomes" id="UP000799640"/>
    </source>
</evidence>
<feature type="region of interest" description="Disordered" evidence="1">
    <location>
        <begin position="1"/>
        <end position="83"/>
    </location>
</feature>
<proteinExistence type="predicted"/>
<feature type="compositionally biased region" description="Pro residues" evidence="1">
    <location>
        <begin position="32"/>
        <end position="50"/>
    </location>
</feature>
<keyword evidence="3" id="KW-1185">Reference proteome</keyword>
<dbReference type="AlphaFoldDB" id="A0A6G1HZE0"/>
<protein>
    <submittedName>
        <fullName evidence="2">Uncharacterized protein</fullName>
    </submittedName>
</protein>
<accession>A0A6G1HZE0</accession>
<reference evidence="2" key="1">
    <citation type="journal article" date="2020" name="Stud. Mycol.">
        <title>101 Dothideomycetes genomes: a test case for predicting lifestyles and emergence of pathogens.</title>
        <authorList>
            <person name="Haridas S."/>
            <person name="Albert R."/>
            <person name="Binder M."/>
            <person name="Bloem J."/>
            <person name="Labutti K."/>
            <person name="Salamov A."/>
            <person name="Andreopoulos B."/>
            <person name="Baker S."/>
            <person name="Barry K."/>
            <person name="Bills G."/>
            <person name="Bluhm B."/>
            <person name="Cannon C."/>
            <person name="Castanera R."/>
            <person name="Culley D."/>
            <person name="Daum C."/>
            <person name="Ezra D."/>
            <person name="Gonzalez J."/>
            <person name="Henrissat B."/>
            <person name="Kuo A."/>
            <person name="Liang C."/>
            <person name="Lipzen A."/>
            <person name="Lutzoni F."/>
            <person name="Magnuson J."/>
            <person name="Mondo S."/>
            <person name="Nolan M."/>
            <person name="Ohm R."/>
            <person name="Pangilinan J."/>
            <person name="Park H.-J."/>
            <person name="Ramirez L."/>
            <person name="Alfaro M."/>
            <person name="Sun H."/>
            <person name="Tritt A."/>
            <person name="Yoshinaga Y."/>
            <person name="Zwiers L.-H."/>
            <person name="Turgeon B."/>
            <person name="Goodwin S."/>
            <person name="Spatafora J."/>
            <person name="Crous P."/>
            <person name="Grigoriev I."/>
        </authorList>
    </citation>
    <scope>NUCLEOTIDE SEQUENCE</scope>
    <source>
        <strain evidence="2">CBS 262.69</strain>
    </source>
</reference>
<evidence type="ECO:0000256" key="1">
    <source>
        <dbReference type="SAM" id="MobiDB-lite"/>
    </source>
</evidence>
<gene>
    <name evidence="2" type="ORF">EJ06DRAFT_529433</name>
</gene>
<feature type="compositionally biased region" description="Polar residues" evidence="1">
    <location>
        <begin position="10"/>
        <end position="30"/>
    </location>
</feature>
<sequence>MVPLVPPSHRTATITKSYSYTNPTLTQIPTSPYEPPSHPAGNNTPPPTTPHSPDSLSKALPNQPPFSSLSGPFRSDPRIRQEG</sequence>
<evidence type="ECO:0000313" key="2">
    <source>
        <dbReference type="EMBL" id="KAF2401304.1"/>
    </source>
</evidence>
<dbReference type="Proteomes" id="UP000799640">
    <property type="component" value="Unassembled WGS sequence"/>
</dbReference>
<name>A0A6G1HZE0_9PEZI</name>
<organism evidence="2 3">
    <name type="scientific">Trichodelitschia bisporula</name>
    <dbReference type="NCBI Taxonomy" id="703511"/>
    <lineage>
        <taxon>Eukaryota</taxon>
        <taxon>Fungi</taxon>
        <taxon>Dikarya</taxon>
        <taxon>Ascomycota</taxon>
        <taxon>Pezizomycotina</taxon>
        <taxon>Dothideomycetes</taxon>
        <taxon>Dothideomycetes incertae sedis</taxon>
        <taxon>Phaeotrichales</taxon>
        <taxon>Phaeotrichaceae</taxon>
        <taxon>Trichodelitschia</taxon>
    </lineage>
</organism>
<dbReference type="EMBL" id="ML996693">
    <property type="protein sequence ID" value="KAF2401304.1"/>
    <property type="molecule type" value="Genomic_DNA"/>
</dbReference>